<dbReference type="AlphaFoldDB" id="A0AAD5PEB0"/>
<dbReference type="InterPro" id="IPR001810">
    <property type="entry name" value="F-box_dom"/>
</dbReference>
<dbReference type="Pfam" id="PF00646">
    <property type="entry name" value="F-box"/>
    <property type="match status" value="1"/>
</dbReference>
<evidence type="ECO:0000313" key="3">
    <source>
        <dbReference type="Proteomes" id="UP001209540"/>
    </source>
</evidence>
<organism evidence="2 3">
    <name type="scientific">Phascolomyces articulosus</name>
    <dbReference type="NCBI Taxonomy" id="60185"/>
    <lineage>
        <taxon>Eukaryota</taxon>
        <taxon>Fungi</taxon>
        <taxon>Fungi incertae sedis</taxon>
        <taxon>Mucoromycota</taxon>
        <taxon>Mucoromycotina</taxon>
        <taxon>Mucoromycetes</taxon>
        <taxon>Mucorales</taxon>
        <taxon>Lichtheimiaceae</taxon>
        <taxon>Phascolomyces</taxon>
    </lineage>
</organism>
<name>A0AAD5PEB0_9FUNG</name>
<dbReference type="PROSITE" id="PS50181">
    <property type="entry name" value="FBOX"/>
    <property type="match status" value="1"/>
</dbReference>
<dbReference type="InterPro" id="IPR036047">
    <property type="entry name" value="F-box-like_dom_sf"/>
</dbReference>
<dbReference type="InterPro" id="IPR032675">
    <property type="entry name" value="LRR_dom_sf"/>
</dbReference>
<evidence type="ECO:0000313" key="2">
    <source>
        <dbReference type="EMBL" id="KAI9263320.1"/>
    </source>
</evidence>
<reference evidence="2" key="1">
    <citation type="journal article" date="2022" name="IScience">
        <title>Evolution of zygomycete secretomes and the origins of terrestrial fungal ecologies.</title>
        <authorList>
            <person name="Chang Y."/>
            <person name="Wang Y."/>
            <person name="Mondo S."/>
            <person name="Ahrendt S."/>
            <person name="Andreopoulos W."/>
            <person name="Barry K."/>
            <person name="Beard J."/>
            <person name="Benny G.L."/>
            <person name="Blankenship S."/>
            <person name="Bonito G."/>
            <person name="Cuomo C."/>
            <person name="Desiro A."/>
            <person name="Gervers K.A."/>
            <person name="Hundley H."/>
            <person name="Kuo A."/>
            <person name="LaButti K."/>
            <person name="Lang B.F."/>
            <person name="Lipzen A."/>
            <person name="O'Donnell K."/>
            <person name="Pangilinan J."/>
            <person name="Reynolds N."/>
            <person name="Sandor L."/>
            <person name="Smith M.E."/>
            <person name="Tsang A."/>
            <person name="Grigoriev I.V."/>
            <person name="Stajich J.E."/>
            <person name="Spatafora J.W."/>
        </authorList>
    </citation>
    <scope>NUCLEOTIDE SEQUENCE</scope>
    <source>
        <strain evidence="2">RSA 2281</strain>
    </source>
</reference>
<dbReference type="SUPFAM" id="SSF81383">
    <property type="entry name" value="F-box domain"/>
    <property type="match status" value="1"/>
</dbReference>
<keyword evidence="3" id="KW-1185">Reference proteome</keyword>
<evidence type="ECO:0000259" key="1">
    <source>
        <dbReference type="PROSITE" id="PS50181"/>
    </source>
</evidence>
<reference evidence="2" key="2">
    <citation type="submission" date="2023-02" db="EMBL/GenBank/DDBJ databases">
        <authorList>
            <consortium name="DOE Joint Genome Institute"/>
            <person name="Mondo S.J."/>
            <person name="Chang Y."/>
            <person name="Wang Y."/>
            <person name="Ahrendt S."/>
            <person name="Andreopoulos W."/>
            <person name="Barry K."/>
            <person name="Beard J."/>
            <person name="Benny G.L."/>
            <person name="Blankenship S."/>
            <person name="Bonito G."/>
            <person name="Cuomo C."/>
            <person name="Desiro A."/>
            <person name="Gervers K.A."/>
            <person name="Hundley H."/>
            <person name="Kuo A."/>
            <person name="LaButti K."/>
            <person name="Lang B.F."/>
            <person name="Lipzen A."/>
            <person name="O'Donnell K."/>
            <person name="Pangilinan J."/>
            <person name="Reynolds N."/>
            <person name="Sandor L."/>
            <person name="Smith M.W."/>
            <person name="Tsang A."/>
            <person name="Grigoriev I.V."/>
            <person name="Stajich J.E."/>
            <person name="Spatafora J.W."/>
        </authorList>
    </citation>
    <scope>NUCLEOTIDE SEQUENCE</scope>
    <source>
        <strain evidence="2">RSA 2281</strain>
    </source>
</reference>
<gene>
    <name evidence="2" type="ORF">BDA99DRAFT_559870</name>
</gene>
<dbReference type="Proteomes" id="UP001209540">
    <property type="component" value="Unassembled WGS sequence"/>
</dbReference>
<dbReference type="EMBL" id="JAIXMP010000013">
    <property type="protein sequence ID" value="KAI9263320.1"/>
    <property type="molecule type" value="Genomic_DNA"/>
</dbReference>
<feature type="domain" description="F-box" evidence="1">
    <location>
        <begin position="6"/>
        <end position="53"/>
    </location>
</feature>
<proteinExistence type="predicted"/>
<protein>
    <recommendedName>
        <fullName evidence="1">F-box domain-containing protein</fullName>
    </recommendedName>
</protein>
<dbReference type="Gene3D" id="3.80.10.10">
    <property type="entry name" value="Ribonuclease Inhibitor"/>
    <property type="match status" value="1"/>
</dbReference>
<comment type="caution">
    <text evidence="2">The sequence shown here is derived from an EMBL/GenBank/DDBJ whole genome shotgun (WGS) entry which is preliminary data.</text>
</comment>
<sequence>MASTPIDSISALPWRVTFRVLQCLSIRDLSELRLTSRHWRQCVIRYGSAWISVTITNRSAQLINMLPRIALFIEHLTLDTYSENIEEGVMVMMMNGEFKNLRSLEDGEYLLLGLERVENTLVKLIIQGERVPMIQDVLHRASKLTHLPYSSTFDNIGIIYPGILFDGELPDVLPLTHLQLKVPDYKDIEYPELELLLQHTPNLRYLKLSRIWGIQLVENLVSKYCPSIELFAVEPFEDPDLTGFDIWH</sequence>
<accession>A0AAD5PEB0</accession>